<dbReference type="SUPFAM" id="SSF103084">
    <property type="entry name" value="Holliday junction resolvase RusA"/>
    <property type="match status" value="1"/>
</dbReference>
<sequence>MAIVHKIIVYGKLDGLNDYTAANRTKSYIGAKMKQKNEKLIAAYIPYRMRGQKMKYPVTLTFHWFEKNRRRDPDNICFAKKFILDALVAKQVFPNDSQKYIKGFRDFFHVDKEHPRIEIMIEEGD</sequence>
<accession>A0A9D1WU94</accession>
<comment type="caution">
    <text evidence="1">The sequence shown here is derived from an EMBL/GenBank/DDBJ whole genome shotgun (WGS) entry which is preliminary data.</text>
</comment>
<evidence type="ECO:0000313" key="2">
    <source>
        <dbReference type="Proteomes" id="UP000886721"/>
    </source>
</evidence>
<dbReference type="AlphaFoldDB" id="A0A9D1WU94"/>
<evidence type="ECO:0000313" key="1">
    <source>
        <dbReference type="EMBL" id="HIX67343.1"/>
    </source>
</evidence>
<dbReference type="Gene3D" id="3.30.1330.70">
    <property type="entry name" value="Holliday junction resolvase RusA"/>
    <property type="match status" value="1"/>
</dbReference>
<dbReference type="GO" id="GO:0000287">
    <property type="term" value="F:magnesium ion binding"/>
    <property type="evidence" value="ECO:0007669"/>
    <property type="project" value="InterPro"/>
</dbReference>
<name>A0A9D1WU94_9FIRM</name>
<dbReference type="InterPro" id="IPR008822">
    <property type="entry name" value="Endonuclease_RusA-like"/>
</dbReference>
<reference evidence="1" key="1">
    <citation type="journal article" date="2021" name="PeerJ">
        <title>Extensive microbial diversity within the chicken gut microbiome revealed by metagenomics and culture.</title>
        <authorList>
            <person name="Gilroy R."/>
            <person name="Ravi A."/>
            <person name="Getino M."/>
            <person name="Pursley I."/>
            <person name="Horton D.L."/>
            <person name="Alikhan N.F."/>
            <person name="Baker D."/>
            <person name="Gharbi K."/>
            <person name="Hall N."/>
            <person name="Watson M."/>
            <person name="Adriaenssens E.M."/>
            <person name="Foster-Nyarko E."/>
            <person name="Jarju S."/>
            <person name="Secka A."/>
            <person name="Antonio M."/>
            <person name="Oren A."/>
            <person name="Chaudhuri R.R."/>
            <person name="La Ragione R."/>
            <person name="Hildebrand F."/>
            <person name="Pallen M.J."/>
        </authorList>
    </citation>
    <scope>NUCLEOTIDE SEQUENCE</scope>
    <source>
        <strain evidence="1">CHK191-13928</strain>
    </source>
</reference>
<dbReference type="GO" id="GO:0006310">
    <property type="term" value="P:DNA recombination"/>
    <property type="evidence" value="ECO:0007669"/>
    <property type="project" value="InterPro"/>
</dbReference>
<reference evidence="1" key="2">
    <citation type="submission" date="2021-04" db="EMBL/GenBank/DDBJ databases">
        <authorList>
            <person name="Gilroy R."/>
        </authorList>
    </citation>
    <scope>NUCLEOTIDE SEQUENCE</scope>
    <source>
        <strain evidence="1">CHK191-13928</strain>
    </source>
</reference>
<gene>
    <name evidence="1" type="ORF">H9735_04340</name>
</gene>
<dbReference type="EMBL" id="DXEM01000014">
    <property type="protein sequence ID" value="HIX67343.1"/>
    <property type="molecule type" value="Genomic_DNA"/>
</dbReference>
<organism evidence="1 2">
    <name type="scientific">Candidatus Anaerostipes excrementavium</name>
    <dbReference type="NCBI Taxonomy" id="2838463"/>
    <lineage>
        <taxon>Bacteria</taxon>
        <taxon>Bacillati</taxon>
        <taxon>Bacillota</taxon>
        <taxon>Clostridia</taxon>
        <taxon>Lachnospirales</taxon>
        <taxon>Lachnospiraceae</taxon>
        <taxon>Anaerostipes</taxon>
    </lineage>
</organism>
<dbReference type="GO" id="GO:0006281">
    <property type="term" value="P:DNA repair"/>
    <property type="evidence" value="ECO:0007669"/>
    <property type="project" value="InterPro"/>
</dbReference>
<dbReference type="Proteomes" id="UP000886721">
    <property type="component" value="Unassembled WGS sequence"/>
</dbReference>
<protein>
    <submittedName>
        <fullName evidence="1">RusA family crossover junction endodeoxyribonuclease</fullName>
    </submittedName>
</protein>
<proteinExistence type="predicted"/>
<dbReference type="Pfam" id="PF05866">
    <property type="entry name" value="RusA"/>
    <property type="match status" value="1"/>
</dbReference>
<dbReference type="InterPro" id="IPR036614">
    <property type="entry name" value="RusA-like_sf"/>
</dbReference>